<feature type="domain" description="Aldehyde dehydrogenase" evidence="5">
    <location>
        <begin position="51"/>
        <end position="90"/>
    </location>
</feature>
<evidence type="ECO:0000313" key="6">
    <source>
        <dbReference type="EMBL" id="KAE8656329.1"/>
    </source>
</evidence>
<sequence length="212" mass="21840">MGDPPNLVCSIRKLVSLDPVVGAIAADGSCIKVVEGAVPETSALLEQKSDKIYTGDGRAARIVMAAAAKHLTPVVLELGGKSPAIVDSDVIKVWCLTFHSVTQNGSHRDRPHSSSKLVPLGNGGLPNGGFGWTGPASSASVARVGLRSSVAAEFGGSGGVHHWSEKGGSVIWLKRVGLRSSVAAEFGGSGGVHHHWSEKGGSVIWLKVNGLK</sequence>
<comment type="caution">
    <text evidence="6">The sequence shown here is derived from an EMBL/GenBank/DDBJ whole genome shotgun (WGS) entry which is preliminary data.</text>
</comment>
<keyword evidence="7" id="KW-1185">Reference proteome</keyword>
<reference evidence="6" key="1">
    <citation type="submission" date="2019-09" db="EMBL/GenBank/DDBJ databases">
        <title>Draft genome information of white flower Hibiscus syriacus.</title>
        <authorList>
            <person name="Kim Y.-M."/>
        </authorList>
    </citation>
    <scope>NUCLEOTIDE SEQUENCE [LARGE SCALE GENOMIC DNA]</scope>
    <source>
        <strain evidence="6">YM2019G1</strain>
    </source>
</reference>
<proteinExistence type="inferred from homology"/>
<evidence type="ECO:0000256" key="3">
    <source>
        <dbReference type="PROSITE-ProRule" id="PRU10007"/>
    </source>
</evidence>
<organism evidence="6 7">
    <name type="scientific">Hibiscus syriacus</name>
    <name type="common">Rose of Sharon</name>
    <dbReference type="NCBI Taxonomy" id="106335"/>
    <lineage>
        <taxon>Eukaryota</taxon>
        <taxon>Viridiplantae</taxon>
        <taxon>Streptophyta</taxon>
        <taxon>Embryophyta</taxon>
        <taxon>Tracheophyta</taxon>
        <taxon>Spermatophyta</taxon>
        <taxon>Magnoliopsida</taxon>
        <taxon>eudicotyledons</taxon>
        <taxon>Gunneridae</taxon>
        <taxon>Pentapetalae</taxon>
        <taxon>rosids</taxon>
        <taxon>malvids</taxon>
        <taxon>Malvales</taxon>
        <taxon>Malvaceae</taxon>
        <taxon>Malvoideae</taxon>
        <taxon>Hibiscus</taxon>
    </lineage>
</organism>
<dbReference type="InterPro" id="IPR012394">
    <property type="entry name" value="Aldehyde_DH_NAD(P)"/>
</dbReference>
<accession>A0A6A2XD26</accession>
<feature type="active site" evidence="3">
    <location>
        <position position="77"/>
    </location>
</feature>
<dbReference type="PROSITE" id="PS00687">
    <property type="entry name" value="ALDEHYDE_DEHYDR_GLU"/>
    <property type="match status" value="1"/>
</dbReference>
<evidence type="ECO:0000259" key="5">
    <source>
        <dbReference type="Pfam" id="PF00171"/>
    </source>
</evidence>
<dbReference type="Proteomes" id="UP000436088">
    <property type="component" value="Unassembled WGS sequence"/>
</dbReference>
<gene>
    <name evidence="6" type="ORF">F3Y22_tig00117005pilonHSYRG00446</name>
</gene>
<dbReference type="Gene3D" id="3.40.605.10">
    <property type="entry name" value="Aldehyde Dehydrogenase, Chain A, domain 1"/>
    <property type="match status" value="1"/>
</dbReference>
<comment type="similarity">
    <text evidence="1 4">Belongs to the aldehyde dehydrogenase family.</text>
</comment>
<name>A0A6A2XD26_HIBSY</name>
<protein>
    <recommendedName>
        <fullName evidence="5">Aldehyde dehydrogenase domain-containing protein</fullName>
    </recommendedName>
</protein>
<evidence type="ECO:0000313" key="7">
    <source>
        <dbReference type="Proteomes" id="UP000436088"/>
    </source>
</evidence>
<keyword evidence="2 4" id="KW-0560">Oxidoreductase</keyword>
<dbReference type="PANTHER" id="PTHR43570">
    <property type="entry name" value="ALDEHYDE DEHYDROGENASE"/>
    <property type="match status" value="1"/>
</dbReference>
<dbReference type="Pfam" id="PF00171">
    <property type="entry name" value="Aldedh"/>
    <property type="match status" value="1"/>
</dbReference>
<dbReference type="InterPro" id="IPR016162">
    <property type="entry name" value="Ald_DH_N"/>
</dbReference>
<evidence type="ECO:0000256" key="4">
    <source>
        <dbReference type="RuleBase" id="RU003345"/>
    </source>
</evidence>
<dbReference type="InterPro" id="IPR016163">
    <property type="entry name" value="Ald_DH_C"/>
</dbReference>
<dbReference type="InterPro" id="IPR016161">
    <property type="entry name" value="Ald_DH/histidinol_DH"/>
</dbReference>
<dbReference type="GO" id="GO:0005737">
    <property type="term" value="C:cytoplasm"/>
    <property type="evidence" value="ECO:0007669"/>
    <property type="project" value="TreeGrafter"/>
</dbReference>
<evidence type="ECO:0000256" key="1">
    <source>
        <dbReference type="ARBA" id="ARBA00009986"/>
    </source>
</evidence>
<dbReference type="PANTHER" id="PTHR43570:SF16">
    <property type="entry name" value="ALDEHYDE DEHYDROGENASE TYPE III, ISOFORM Q"/>
    <property type="match status" value="1"/>
</dbReference>
<dbReference type="SUPFAM" id="SSF53720">
    <property type="entry name" value="ALDH-like"/>
    <property type="match status" value="1"/>
</dbReference>
<dbReference type="Gene3D" id="3.40.309.10">
    <property type="entry name" value="Aldehyde Dehydrogenase, Chain A, domain 2"/>
    <property type="match status" value="1"/>
</dbReference>
<dbReference type="GO" id="GO:0006081">
    <property type="term" value="P:aldehyde metabolic process"/>
    <property type="evidence" value="ECO:0007669"/>
    <property type="project" value="InterPro"/>
</dbReference>
<dbReference type="EMBL" id="VEPZ02001768">
    <property type="protein sequence ID" value="KAE8656329.1"/>
    <property type="molecule type" value="Genomic_DNA"/>
</dbReference>
<dbReference type="GO" id="GO:0004029">
    <property type="term" value="F:aldehyde dehydrogenase (NAD+) activity"/>
    <property type="evidence" value="ECO:0007669"/>
    <property type="project" value="TreeGrafter"/>
</dbReference>
<dbReference type="InterPro" id="IPR015590">
    <property type="entry name" value="Aldehyde_DH_dom"/>
</dbReference>
<dbReference type="AlphaFoldDB" id="A0A6A2XD26"/>
<evidence type="ECO:0000256" key="2">
    <source>
        <dbReference type="ARBA" id="ARBA00023002"/>
    </source>
</evidence>
<dbReference type="InterPro" id="IPR029510">
    <property type="entry name" value="Ald_DH_CS_GLU"/>
</dbReference>